<keyword evidence="6 7" id="KW-0472">Membrane</keyword>
<evidence type="ECO:0000259" key="8">
    <source>
        <dbReference type="PROSITE" id="PS50928"/>
    </source>
</evidence>
<dbReference type="PANTHER" id="PTHR30183">
    <property type="entry name" value="MOLYBDENUM TRANSPORT SYSTEM PERMEASE PROTEIN MODB"/>
    <property type="match status" value="1"/>
</dbReference>
<feature type="transmembrane region" description="Helical" evidence="7">
    <location>
        <begin position="47"/>
        <end position="68"/>
    </location>
</feature>
<dbReference type="AlphaFoldDB" id="A0A1G9I472"/>
<dbReference type="Gene3D" id="1.10.3720.10">
    <property type="entry name" value="MetI-like"/>
    <property type="match status" value="2"/>
</dbReference>
<dbReference type="GO" id="GO:0005886">
    <property type="term" value="C:plasma membrane"/>
    <property type="evidence" value="ECO:0007669"/>
    <property type="project" value="UniProtKB-SubCell"/>
</dbReference>
<feature type="transmembrane region" description="Helical" evidence="7">
    <location>
        <begin position="316"/>
        <end position="334"/>
    </location>
</feature>
<keyword evidence="4 7" id="KW-0812">Transmembrane</keyword>
<accession>A0A1G9I472</accession>
<dbReference type="InterPro" id="IPR035906">
    <property type="entry name" value="MetI-like_sf"/>
</dbReference>
<feature type="transmembrane region" description="Helical" evidence="7">
    <location>
        <begin position="371"/>
        <end position="391"/>
    </location>
</feature>
<feature type="transmembrane region" description="Helical" evidence="7">
    <location>
        <begin position="429"/>
        <end position="451"/>
    </location>
</feature>
<evidence type="ECO:0000256" key="1">
    <source>
        <dbReference type="ARBA" id="ARBA00004651"/>
    </source>
</evidence>
<dbReference type="GO" id="GO:0055085">
    <property type="term" value="P:transmembrane transport"/>
    <property type="evidence" value="ECO:0007669"/>
    <property type="project" value="InterPro"/>
</dbReference>
<dbReference type="SUPFAM" id="SSF161098">
    <property type="entry name" value="MetI-like"/>
    <property type="match status" value="2"/>
</dbReference>
<comment type="subcellular location">
    <subcellularLocation>
        <location evidence="1">Cell membrane</location>
        <topology evidence="1">Multi-pass membrane protein</topology>
    </subcellularLocation>
</comment>
<evidence type="ECO:0000256" key="5">
    <source>
        <dbReference type="ARBA" id="ARBA00022989"/>
    </source>
</evidence>
<feature type="transmembrane region" description="Helical" evidence="7">
    <location>
        <begin position="80"/>
        <end position="102"/>
    </location>
</feature>
<gene>
    <name evidence="9" type="ORF">SAMN04488026_107216</name>
</gene>
<evidence type="ECO:0000256" key="2">
    <source>
        <dbReference type="ARBA" id="ARBA00022448"/>
    </source>
</evidence>
<feature type="transmembrane region" description="Helical" evidence="7">
    <location>
        <begin position="230"/>
        <end position="255"/>
    </location>
</feature>
<sequence>MAQRALPITTALLVAGMVILPVTAVLWRGGGPGALGPAEWAALRFTLWQAAVSAALSVALAVPVARGLARRTFPGRGTLIALMGAPFILPVIVAILGLLAVFGGSGLVNRIGAPLGVPRLDIYGYHGVILAHVFFNLPLAVRLLLQGWLDIPAERFRLAAALDAPVWRVLEWPMLRRVCPGAFAVIFVICLGSFAVALTLGGGPRATTVELAIYQAFRFDFDLGKAATLAALQLVLGLAAGAFALRVAPSGGFGIGLDRQRDRWDGATPMARAADGLWITFAAAFLLLPLLSVAVAGLPGLAQMPAEVWSAAARSLALALGATALTLALALPLLTAPGETAALLGIAVSGLVLGTGYFLLLQPIIRPGDVALPVTMLVNALMALPFVIRILRPGLESARADYGRLAAALGLSGWRLWRIVYLPRLRRPLGFAAGLTAALSMGDLGVITLFADGDNATLPLQIYRLMGSYQMEAARAAALLLLVLSLGLFWGFDRGGRGHVAA</sequence>
<name>A0A1G9I472_9RHOB</name>
<proteinExistence type="predicted"/>
<feature type="domain" description="ABC transmembrane type-1" evidence="8">
    <location>
        <begin position="43"/>
        <end position="492"/>
    </location>
</feature>
<dbReference type="PROSITE" id="PS50928">
    <property type="entry name" value="ABC_TM1"/>
    <property type="match status" value="1"/>
</dbReference>
<evidence type="ECO:0000313" key="10">
    <source>
        <dbReference type="Proteomes" id="UP000199382"/>
    </source>
</evidence>
<dbReference type="PANTHER" id="PTHR30183:SF9">
    <property type="entry name" value="THIAMINE TRANSPORT SYSTEM PERMEASE PROTEIN THIP"/>
    <property type="match status" value="1"/>
</dbReference>
<evidence type="ECO:0000256" key="3">
    <source>
        <dbReference type="ARBA" id="ARBA00022475"/>
    </source>
</evidence>
<dbReference type="RefSeq" id="WP_093162879.1">
    <property type="nucleotide sequence ID" value="NZ_FNEK01000072.1"/>
</dbReference>
<reference evidence="9 10" key="1">
    <citation type="submission" date="2016-10" db="EMBL/GenBank/DDBJ databases">
        <authorList>
            <person name="de Groot N.N."/>
        </authorList>
    </citation>
    <scope>NUCLEOTIDE SEQUENCE [LARGE SCALE GENOMIC DNA]</scope>
    <source>
        <strain evidence="9 10">DSM 25294</strain>
    </source>
</reference>
<evidence type="ECO:0000256" key="4">
    <source>
        <dbReference type="ARBA" id="ARBA00022692"/>
    </source>
</evidence>
<feature type="transmembrane region" description="Helical" evidence="7">
    <location>
        <begin position="122"/>
        <end position="145"/>
    </location>
</feature>
<dbReference type="EMBL" id="FNEK01000072">
    <property type="protein sequence ID" value="SDL20037.1"/>
    <property type="molecule type" value="Genomic_DNA"/>
</dbReference>
<evidence type="ECO:0000313" key="9">
    <source>
        <dbReference type="EMBL" id="SDL20037.1"/>
    </source>
</evidence>
<protein>
    <submittedName>
        <fullName evidence="9">Thiamine transport system permease protein</fullName>
    </submittedName>
</protein>
<evidence type="ECO:0000256" key="7">
    <source>
        <dbReference type="SAM" id="Phobius"/>
    </source>
</evidence>
<keyword evidence="10" id="KW-1185">Reference proteome</keyword>
<organism evidence="9 10">
    <name type="scientific">Aliiruegeria lutimaris</name>
    <dbReference type="NCBI Taxonomy" id="571298"/>
    <lineage>
        <taxon>Bacteria</taxon>
        <taxon>Pseudomonadati</taxon>
        <taxon>Pseudomonadota</taxon>
        <taxon>Alphaproteobacteria</taxon>
        <taxon>Rhodobacterales</taxon>
        <taxon>Roseobacteraceae</taxon>
        <taxon>Aliiruegeria</taxon>
    </lineage>
</organism>
<feature type="transmembrane region" description="Helical" evidence="7">
    <location>
        <begin position="276"/>
        <end position="296"/>
    </location>
</feature>
<dbReference type="InterPro" id="IPR000515">
    <property type="entry name" value="MetI-like"/>
</dbReference>
<dbReference type="CDD" id="cd06261">
    <property type="entry name" value="TM_PBP2"/>
    <property type="match status" value="1"/>
</dbReference>
<feature type="transmembrane region" description="Helical" evidence="7">
    <location>
        <begin position="178"/>
        <end position="200"/>
    </location>
</feature>
<keyword evidence="5 7" id="KW-1133">Transmembrane helix</keyword>
<evidence type="ECO:0000256" key="6">
    <source>
        <dbReference type="ARBA" id="ARBA00023136"/>
    </source>
</evidence>
<keyword evidence="2" id="KW-0813">Transport</keyword>
<keyword evidence="3" id="KW-1003">Cell membrane</keyword>
<feature type="transmembrane region" description="Helical" evidence="7">
    <location>
        <begin position="7"/>
        <end position="27"/>
    </location>
</feature>
<dbReference type="Proteomes" id="UP000199382">
    <property type="component" value="Unassembled WGS sequence"/>
</dbReference>
<dbReference type="OrthoDB" id="7066776at2"/>
<feature type="transmembrane region" description="Helical" evidence="7">
    <location>
        <begin position="341"/>
        <end position="365"/>
    </location>
</feature>
<dbReference type="STRING" id="571298.SAMN04488026_107216"/>
<feature type="transmembrane region" description="Helical" evidence="7">
    <location>
        <begin position="472"/>
        <end position="492"/>
    </location>
</feature>